<evidence type="ECO:0000313" key="3">
    <source>
        <dbReference type="Proteomes" id="UP000007151"/>
    </source>
</evidence>
<organism evidence="2 3">
    <name type="scientific">Danaus plexippus plexippus</name>
    <dbReference type="NCBI Taxonomy" id="278856"/>
    <lineage>
        <taxon>Eukaryota</taxon>
        <taxon>Metazoa</taxon>
        <taxon>Ecdysozoa</taxon>
        <taxon>Arthropoda</taxon>
        <taxon>Hexapoda</taxon>
        <taxon>Insecta</taxon>
        <taxon>Pterygota</taxon>
        <taxon>Neoptera</taxon>
        <taxon>Endopterygota</taxon>
        <taxon>Lepidoptera</taxon>
        <taxon>Glossata</taxon>
        <taxon>Ditrysia</taxon>
        <taxon>Papilionoidea</taxon>
        <taxon>Nymphalidae</taxon>
        <taxon>Danainae</taxon>
        <taxon>Danaini</taxon>
        <taxon>Danaina</taxon>
        <taxon>Danaus</taxon>
        <taxon>Danaus</taxon>
    </lineage>
</organism>
<comment type="caution">
    <text evidence="2">The sequence shown here is derived from an EMBL/GenBank/DDBJ whole genome shotgun (WGS) entry which is preliminary data.</text>
</comment>
<sequence length="124" mass="13491">MKTKEKLNNKTTKNDIVPVKHTAGMSNFNNMLRDGCPSSCSKHGCSGVSPSLPSRVPVASSPISSSKHTMIPCVRKRSLNKSNLPSLQICPPMTKPGSCCSMCCHDEKKTSEDPKGPRIYSNRQ</sequence>
<dbReference type="KEGG" id="dpl:KGM_205729"/>
<protein>
    <submittedName>
        <fullName evidence="2">Uncharacterized protein</fullName>
    </submittedName>
</protein>
<accession>A0A212FDZ0</accession>
<feature type="region of interest" description="Disordered" evidence="1">
    <location>
        <begin position="47"/>
        <end position="69"/>
    </location>
</feature>
<reference evidence="2 3" key="1">
    <citation type="journal article" date="2011" name="Cell">
        <title>The monarch butterfly genome yields insights into long-distance migration.</title>
        <authorList>
            <person name="Zhan S."/>
            <person name="Merlin C."/>
            <person name="Boore J.L."/>
            <person name="Reppert S.M."/>
        </authorList>
    </citation>
    <scope>NUCLEOTIDE SEQUENCE [LARGE SCALE GENOMIC DNA]</scope>
    <source>
        <strain evidence="2">F-2</strain>
    </source>
</reference>
<dbReference type="AlphaFoldDB" id="A0A212FDZ0"/>
<dbReference type="EMBL" id="AGBW02008995">
    <property type="protein sequence ID" value="OWR51944.1"/>
    <property type="molecule type" value="Genomic_DNA"/>
</dbReference>
<evidence type="ECO:0000256" key="1">
    <source>
        <dbReference type="SAM" id="MobiDB-lite"/>
    </source>
</evidence>
<keyword evidence="3" id="KW-1185">Reference proteome</keyword>
<dbReference type="Proteomes" id="UP000007151">
    <property type="component" value="Unassembled WGS sequence"/>
</dbReference>
<gene>
    <name evidence="2" type="ORF">KGM_205729</name>
</gene>
<evidence type="ECO:0000313" key="2">
    <source>
        <dbReference type="EMBL" id="OWR51944.1"/>
    </source>
</evidence>
<proteinExistence type="predicted"/>
<name>A0A212FDZ0_DANPL</name>
<dbReference type="InParanoid" id="A0A212FDZ0"/>